<dbReference type="NCBIfam" id="TIGR01575">
    <property type="entry name" value="rimI"/>
    <property type="match status" value="1"/>
</dbReference>
<accession>A0A6J7FAP7</accession>
<dbReference type="GO" id="GO:0008080">
    <property type="term" value="F:N-acetyltransferase activity"/>
    <property type="evidence" value="ECO:0007669"/>
    <property type="project" value="InterPro"/>
</dbReference>
<gene>
    <name evidence="4" type="ORF">UFOPK3516_00357</name>
</gene>
<keyword evidence="1" id="KW-0808">Transferase</keyword>
<dbReference type="InterPro" id="IPR050832">
    <property type="entry name" value="Bact_Acetyltransf"/>
</dbReference>
<feature type="domain" description="N-acetyltransferase" evidence="3">
    <location>
        <begin position="5"/>
        <end position="154"/>
    </location>
</feature>
<dbReference type="SUPFAM" id="SSF55729">
    <property type="entry name" value="Acyl-CoA N-acyltransferases (Nat)"/>
    <property type="match status" value="1"/>
</dbReference>
<dbReference type="InterPro" id="IPR000182">
    <property type="entry name" value="GNAT_dom"/>
</dbReference>
<dbReference type="PANTHER" id="PTHR43877">
    <property type="entry name" value="AMINOALKYLPHOSPHONATE N-ACETYLTRANSFERASE-RELATED-RELATED"/>
    <property type="match status" value="1"/>
</dbReference>
<evidence type="ECO:0000256" key="2">
    <source>
        <dbReference type="ARBA" id="ARBA00023315"/>
    </source>
</evidence>
<name>A0A6J7FAP7_9ZZZZ</name>
<dbReference type="AlphaFoldDB" id="A0A6J7FAP7"/>
<dbReference type="CDD" id="cd04301">
    <property type="entry name" value="NAT_SF"/>
    <property type="match status" value="1"/>
</dbReference>
<protein>
    <submittedName>
        <fullName evidence="4">Unannotated protein</fullName>
    </submittedName>
</protein>
<dbReference type="Pfam" id="PF00583">
    <property type="entry name" value="Acetyltransf_1"/>
    <property type="match status" value="1"/>
</dbReference>
<dbReference type="Gene3D" id="3.40.630.30">
    <property type="match status" value="1"/>
</dbReference>
<evidence type="ECO:0000313" key="4">
    <source>
        <dbReference type="EMBL" id="CAB4890898.1"/>
    </source>
</evidence>
<evidence type="ECO:0000259" key="3">
    <source>
        <dbReference type="PROSITE" id="PS51186"/>
    </source>
</evidence>
<dbReference type="EMBL" id="CAFBMB010000015">
    <property type="protein sequence ID" value="CAB4890898.1"/>
    <property type="molecule type" value="Genomic_DNA"/>
</dbReference>
<dbReference type="InterPro" id="IPR016181">
    <property type="entry name" value="Acyl_CoA_acyltransferase"/>
</dbReference>
<keyword evidence="2" id="KW-0012">Acyltransferase</keyword>
<reference evidence="4" key="1">
    <citation type="submission" date="2020-05" db="EMBL/GenBank/DDBJ databases">
        <authorList>
            <person name="Chiriac C."/>
            <person name="Salcher M."/>
            <person name="Ghai R."/>
            <person name="Kavagutti S V."/>
        </authorList>
    </citation>
    <scope>NUCLEOTIDE SEQUENCE</scope>
</reference>
<evidence type="ECO:0000256" key="1">
    <source>
        <dbReference type="ARBA" id="ARBA00022679"/>
    </source>
</evidence>
<dbReference type="InterPro" id="IPR006464">
    <property type="entry name" value="AcTrfase_RimI/Ard1"/>
</dbReference>
<sequence length="172" mass="18506">MSSLITLRGAQESDLDAVMLLESSTFAGDAWPREMMRAELANPHGHYLVAEMMHASLVVGYAGLLCPRDSGDGDIQTIAVSHEMRGQGVGRSLLVALISEARDRGATRIFLEVRADNDPAQALYRNLGFIPIGVRKGYYQPDGVDAVSMRLDLGVSARPGSRSPGEEMEGAC</sequence>
<dbReference type="PROSITE" id="PS51186">
    <property type="entry name" value="GNAT"/>
    <property type="match status" value="1"/>
</dbReference>
<proteinExistence type="predicted"/>
<organism evidence="4">
    <name type="scientific">freshwater metagenome</name>
    <dbReference type="NCBI Taxonomy" id="449393"/>
    <lineage>
        <taxon>unclassified sequences</taxon>
        <taxon>metagenomes</taxon>
        <taxon>ecological metagenomes</taxon>
    </lineage>
</organism>